<evidence type="ECO:0000256" key="2">
    <source>
        <dbReference type="ARBA" id="ARBA00022723"/>
    </source>
</evidence>
<dbReference type="Pfam" id="PF00355">
    <property type="entry name" value="Rieske"/>
    <property type="match status" value="1"/>
</dbReference>
<keyword evidence="1" id="KW-0001">2Fe-2S</keyword>
<keyword evidence="3" id="KW-0408">Iron</keyword>
<dbReference type="GO" id="GO:0004497">
    <property type="term" value="F:monooxygenase activity"/>
    <property type="evidence" value="ECO:0007669"/>
    <property type="project" value="UniProtKB-ARBA"/>
</dbReference>
<dbReference type="PROSITE" id="PS51296">
    <property type="entry name" value="RIESKE"/>
    <property type="match status" value="1"/>
</dbReference>
<dbReference type="GO" id="GO:0046872">
    <property type="term" value="F:metal ion binding"/>
    <property type="evidence" value="ECO:0007669"/>
    <property type="project" value="UniProtKB-KW"/>
</dbReference>
<evidence type="ECO:0000313" key="7">
    <source>
        <dbReference type="Proteomes" id="UP000239576"/>
    </source>
</evidence>
<dbReference type="PANTHER" id="PTHR21496">
    <property type="entry name" value="FERREDOXIN-RELATED"/>
    <property type="match status" value="1"/>
</dbReference>
<accession>A0A2T1E4G1</accession>
<dbReference type="PANTHER" id="PTHR21496:SF23">
    <property type="entry name" value="3-PHENYLPROPIONATE_CINNAMIC ACID DIOXYGENASE FERREDOXIN SUBUNIT"/>
    <property type="match status" value="1"/>
</dbReference>
<name>A0A2T1E4G1_9CYAN</name>
<evidence type="ECO:0000256" key="3">
    <source>
        <dbReference type="ARBA" id="ARBA00023004"/>
    </source>
</evidence>
<comment type="caution">
    <text evidence="6">The sequence shown here is derived from an EMBL/GenBank/DDBJ whole genome shotgun (WGS) entry which is preliminary data.</text>
</comment>
<dbReference type="SUPFAM" id="SSF50022">
    <property type="entry name" value="ISP domain"/>
    <property type="match status" value="1"/>
</dbReference>
<evidence type="ECO:0000259" key="5">
    <source>
        <dbReference type="PROSITE" id="PS51296"/>
    </source>
</evidence>
<keyword evidence="7" id="KW-1185">Reference proteome</keyword>
<keyword evidence="2" id="KW-0479">Metal-binding</keyword>
<evidence type="ECO:0000256" key="4">
    <source>
        <dbReference type="ARBA" id="ARBA00023014"/>
    </source>
</evidence>
<organism evidence="6 7">
    <name type="scientific">Stenomitos frigidus ULC18</name>
    <dbReference type="NCBI Taxonomy" id="2107698"/>
    <lineage>
        <taxon>Bacteria</taxon>
        <taxon>Bacillati</taxon>
        <taxon>Cyanobacteriota</taxon>
        <taxon>Cyanophyceae</taxon>
        <taxon>Leptolyngbyales</taxon>
        <taxon>Leptolyngbyaceae</taxon>
        <taxon>Stenomitos</taxon>
    </lineage>
</organism>
<dbReference type="CDD" id="cd03467">
    <property type="entry name" value="Rieske"/>
    <property type="match status" value="1"/>
</dbReference>
<sequence length="594" mass="66373">MQMTQTENYIRAAHLDDVRKVGRLVVAIAGHTVLLIHVDDKVYAVDNRCPHMGFPLHQGTIQDCILTCDWHYARFDLMSGGTFDPWADDLPAFPVQIRGNEVWIDLAAPADSFAHHRQRLQDGLEQGISLVISKSVIALLHQGNNATEAFRMGLDFGVRYRQSGWDTGLTIHTCMMNLLPYLDAEDKPRAIYHGLAAVARDTSNQPPRFPIQPLPQSDNPEKVSILHNWFRQFVEVRDTEGAERCLASAIRAGASQTQLAQMLFTVVTDHRYIDVGHPLDFTNKALEALDATGWHNAELVLTSLVSGYTSASRMEESRSWRSPVDLVAILQQAFETLPVALAEGKKQQGTWSGGVSLCDRTYRDRLLPILLGDNAQAISDALLTALRQGCSEVELAGIVTEASALRIAQFSTSNDFNDWDSAHHTFTFANAVHQGMRRVASLELLRAVFDAAMSVYLDRFLNVPAARLPKPDKTVENPAELLHELPELLDRQQQVNRAGELVGCYLYSGGEPKQLLALLGKLLLREDRQFHVIQEIEAAFRQYSRLGNSTAGINVLVAASRYLAAHTPTMRSQEQTYQMAYRLHRGDRLFEDVN</sequence>
<protein>
    <submittedName>
        <fullName evidence="6">Nitrite reductase</fullName>
    </submittedName>
</protein>
<evidence type="ECO:0000313" key="6">
    <source>
        <dbReference type="EMBL" id="PSB27627.1"/>
    </source>
</evidence>
<gene>
    <name evidence="6" type="ORF">C7B82_16230</name>
</gene>
<reference evidence="6 7" key="2">
    <citation type="submission" date="2018-03" db="EMBL/GenBank/DDBJ databases">
        <title>The ancient ancestry and fast evolution of plastids.</title>
        <authorList>
            <person name="Moore K.R."/>
            <person name="Magnabosco C."/>
            <person name="Momper L."/>
            <person name="Gold D.A."/>
            <person name="Bosak T."/>
            <person name="Fournier G.P."/>
        </authorList>
    </citation>
    <scope>NUCLEOTIDE SEQUENCE [LARGE SCALE GENOMIC DNA]</scope>
    <source>
        <strain evidence="6 7">ULC18</strain>
    </source>
</reference>
<dbReference type="Proteomes" id="UP000239576">
    <property type="component" value="Unassembled WGS sequence"/>
</dbReference>
<dbReference type="Gene3D" id="2.102.10.10">
    <property type="entry name" value="Rieske [2Fe-2S] iron-sulphur domain"/>
    <property type="match status" value="1"/>
</dbReference>
<dbReference type="OrthoDB" id="593800at2"/>
<dbReference type="EMBL" id="PVWK01000086">
    <property type="protein sequence ID" value="PSB27627.1"/>
    <property type="molecule type" value="Genomic_DNA"/>
</dbReference>
<reference evidence="7" key="1">
    <citation type="submission" date="2018-02" db="EMBL/GenBank/DDBJ databases">
        <authorList>
            <person name="Moore K."/>
            <person name="Momper L."/>
        </authorList>
    </citation>
    <scope>NUCLEOTIDE SEQUENCE [LARGE SCALE GENOMIC DNA]</scope>
    <source>
        <strain evidence="7">ULC18</strain>
    </source>
</reference>
<dbReference type="GO" id="GO:0051537">
    <property type="term" value="F:2 iron, 2 sulfur cluster binding"/>
    <property type="evidence" value="ECO:0007669"/>
    <property type="project" value="UniProtKB-KW"/>
</dbReference>
<dbReference type="GO" id="GO:0016705">
    <property type="term" value="F:oxidoreductase activity, acting on paired donors, with incorporation or reduction of molecular oxygen"/>
    <property type="evidence" value="ECO:0007669"/>
    <property type="project" value="UniProtKB-ARBA"/>
</dbReference>
<feature type="domain" description="Rieske" evidence="5">
    <location>
        <begin position="10"/>
        <end position="104"/>
    </location>
</feature>
<dbReference type="InterPro" id="IPR017941">
    <property type="entry name" value="Rieske_2Fe-2S"/>
</dbReference>
<evidence type="ECO:0000256" key="1">
    <source>
        <dbReference type="ARBA" id="ARBA00022714"/>
    </source>
</evidence>
<proteinExistence type="predicted"/>
<dbReference type="AlphaFoldDB" id="A0A2T1E4G1"/>
<dbReference type="InterPro" id="IPR036922">
    <property type="entry name" value="Rieske_2Fe-2S_sf"/>
</dbReference>
<keyword evidence="4" id="KW-0411">Iron-sulfur</keyword>